<dbReference type="HOGENOM" id="CLU_118387_0_0_1"/>
<dbReference type="STRING" id="745531.A0A0C3NQF1"/>
<protein>
    <submittedName>
        <fullName evidence="1">Uncharacterized protein</fullName>
    </submittedName>
</protein>
<name>A0A0C3NQF1_PHLG1</name>
<dbReference type="OrthoDB" id="538336at2759"/>
<evidence type="ECO:0000313" key="1">
    <source>
        <dbReference type="EMBL" id="KIP07379.1"/>
    </source>
</evidence>
<accession>A0A0C3NQF1</accession>
<dbReference type="Proteomes" id="UP000053257">
    <property type="component" value="Unassembled WGS sequence"/>
</dbReference>
<gene>
    <name evidence="1" type="ORF">PHLGIDRAFT_512377</name>
</gene>
<reference evidence="1 2" key="1">
    <citation type="journal article" date="2014" name="PLoS Genet.">
        <title>Analysis of the Phlebiopsis gigantea genome, transcriptome and secretome provides insight into its pioneer colonization strategies of wood.</title>
        <authorList>
            <person name="Hori C."/>
            <person name="Ishida T."/>
            <person name="Igarashi K."/>
            <person name="Samejima M."/>
            <person name="Suzuki H."/>
            <person name="Master E."/>
            <person name="Ferreira P."/>
            <person name="Ruiz-Duenas F.J."/>
            <person name="Held B."/>
            <person name="Canessa P."/>
            <person name="Larrondo L.F."/>
            <person name="Schmoll M."/>
            <person name="Druzhinina I.S."/>
            <person name="Kubicek C.P."/>
            <person name="Gaskell J.A."/>
            <person name="Kersten P."/>
            <person name="St John F."/>
            <person name="Glasner J."/>
            <person name="Sabat G."/>
            <person name="Splinter BonDurant S."/>
            <person name="Syed K."/>
            <person name="Yadav J."/>
            <person name="Mgbeahuruike A.C."/>
            <person name="Kovalchuk A."/>
            <person name="Asiegbu F.O."/>
            <person name="Lackner G."/>
            <person name="Hoffmeister D."/>
            <person name="Rencoret J."/>
            <person name="Gutierrez A."/>
            <person name="Sun H."/>
            <person name="Lindquist E."/>
            <person name="Barry K."/>
            <person name="Riley R."/>
            <person name="Grigoriev I.V."/>
            <person name="Henrissat B."/>
            <person name="Kues U."/>
            <person name="Berka R.M."/>
            <person name="Martinez A.T."/>
            <person name="Covert S.F."/>
            <person name="Blanchette R.A."/>
            <person name="Cullen D."/>
        </authorList>
    </citation>
    <scope>NUCLEOTIDE SEQUENCE [LARGE SCALE GENOMIC DNA]</scope>
    <source>
        <strain evidence="1 2">11061_1 CR5-6</strain>
    </source>
</reference>
<organism evidence="1 2">
    <name type="scientific">Phlebiopsis gigantea (strain 11061_1 CR5-6)</name>
    <name type="common">White-rot fungus</name>
    <name type="synonym">Peniophora gigantea</name>
    <dbReference type="NCBI Taxonomy" id="745531"/>
    <lineage>
        <taxon>Eukaryota</taxon>
        <taxon>Fungi</taxon>
        <taxon>Dikarya</taxon>
        <taxon>Basidiomycota</taxon>
        <taxon>Agaricomycotina</taxon>
        <taxon>Agaricomycetes</taxon>
        <taxon>Polyporales</taxon>
        <taxon>Phanerochaetaceae</taxon>
        <taxon>Phlebiopsis</taxon>
    </lineage>
</organism>
<proteinExistence type="predicted"/>
<keyword evidence="2" id="KW-1185">Reference proteome</keyword>
<dbReference type="EMBL" id="KN840498">
    <property type="protein sequence ID" value="KIP07379.1"/>
    <property type="molecule type" value="Genomic_DNA"/>
</dbReference>
<evidence type="ECO:0000313" key="2">
    <source>
        <dbReference type="Proteomes" id="UP000053257"/>
    </source>
</evidence>
<feature type="non-terminal residue" evidence="1">
    <location>
        <position position="1"/>
    </location>
</feature>
<dbReference type="AlphaFoldDB" id="A0A0C3NQF1"/>
<sequence>DIRGFSIAEGDIVVTCIGLFTELLLGRYALPPPLEPGSLLSQHAARIASRCQSLLTDLKDHRSGAYNNLILPQSELGVTALGHAHAYGVARAAGVPPPLLDLFECFVVKQDLLWYAEHAGLMDDAFRRREDAAVRAAVPHLRAYVDALKWRELVTAPIVSDEIWAEGVLGKLKPQGGSEAQHPALYAYRPERGRKIPAML</sequence>